<protein>
    <submittedName>
        <fullName evidence="1">Uncharacterized protein</fullName>
    </submittedName>
</protein>
<evidence type="ECO:0000313" key="2">
    <source>
        <dbReference type="Proteomes" id="UP000299102"/>
    </source>
</evidence>
<name>A0A4C1YB00_EUMVA</name>
<comment type="caution">
    <text evidence="1">The sequence shown here is derived from an EMBL/GenBank/DDBJ whole genome shotgun (WGS) entry which is preliminary data.</text>
</comment>
<organism evidence="1 2">
    <name type="scientific">Eumeta variegata</name>
    <name type="common">Bagworm moth</name>
    <name type="synonym">Eumeta japonica</name>
    <dbReference type="NCBI Taxonomy" id="151549"/>
    <lineage>
        <taxon>Eukaryota</taxon>
        <taxon>Metazoa</taxon>
        <taxon>Ecdysozoa</taxon>
        <taxon>Arthropoda</taxon>
        <taxon>Hexapoda</taxon>
        <taxon>Insecta</taxon>
        <taxon>Pterygota</taxon>
        <taxon>Neoptera</taxon>
        <taxon>Endopterygota</taxon>
        <taxon>Lepidoptera</taxon>
        <taxon>Glossata</taxon>
        <taxon>Ditrysia</taxon>
        <taxon>Tineoidea</taxon>
        <taxon>Psychidae</taxon>
        <taxon>Oiketicinae</taxon>
        <taxon>Eumeta</taxon>
    </lineage>
</organism>
<keyword evidence="2" id="KW-1185">Reference proteome</keyword>
<reference evidence="1 2" key="1">
    <citation type="journal article" date="2019" name="Commun. Biol.">
        <title>The bagworm genome reveals a unique fibroin gene that provides high tensile strength.</title>
        <authorList>
            <person name="Kono N."/>
            <person name="Nakamura H."/>
            <person name="Ohtoshi R."/>
            <person name="Tomita M."/>
            <person name="Numata K."/>
            <person name="Arakawa K."/>
        </authorList>
    </citation>
    <scope>NUCLEOTIDE SEQUENCE [LARGE SCALE GENOMIC DNA]</scope>
</reference>
<dbReference type="AlphaFoldDB" id="A0A4C1YB00"/>
<dbReference type="EMBL" id="BGZK01001167">
    <property type="protein sequence ID" value="GBP73246.1"/>
    <property type="molecule type" value="Genomic_DNA"/>
</dbReference>
<accession>A0A4C1YB00</accession>
<sequence length="84" mass="9678">MQYIGKGPTVSQYDLYGVRRDRSGLYVVEGVKEKYGKVTTIYFRLVTHGQKSTNISGARREMRETSFDLASRRSREVLRSRADV</sequence>
<dbReference type="Proteomes" id="UP000299102">
    <property type="component" value="Unassembled WGS sequence"/>
</dbReference>
<gene>
    <name evidence="1" type="ORF">EVAR_55012_1</name>
</gene>
<proteinExistence type="predicted"/>
<evidence type="ECO:0000313" key="1">
    <source>
        <dbReference type="EMBL" id="GBP73246.1"/>
    </source>
</evidence>